<comment type="caution">
    <text evidence="3">The sequence shown here is derived from an EMBL/GenBank/DDBJ whole genome shotgun (WGS) entry which is preliminary data.</text>
</comment>
<sequence length="595" mass="68167">MDCGDVASTVEMGHVINDEFMTDAISFKKLLEDAEKLLYPSCIKFTKLSALVKLYNVKAQYGWSNKSFSDLLQILGDMLPVNNEMPLSMYEAKKTLNALGMEYKKIHACLNDCILYRNELNDAFSCPTCGTSKWKVNKAGARNTKRIPAKVLWYFPPIPRLKRMFQSPKIAKYLKWHAKSRENNGKTKDGVKSRFDLLEIGLRLGLAPTFGLKRTYLTLACYTLSRKEEKIVLQTLADLKVPEGYCSNFRNLVSMEELKLNGLKSHDYHALMQQLLLVALRSVLPKHVIYAITRLCFFFNALCAKVVDVSRLNDLQQDIVVHESPQGYVRNHNRPKGCIVECYIAEEALEFCTEYVSCMDAIGISSSMKDEWKCGKPLLGGLDDISKKELIEKELKWLMQGPRQQVLTYPGYIINGCRYHIKERDKARVNQNSGVSIAASTMQIASSKDKNLVLGDMCFYGIVREIWDLDYNMFNNCVFKCDWVDSKNGVKVDELGFTLVDLSKIGHKSDPFILATQAQQVFYVEDQVDPRWSIVLSRQKMELFDIEGDGNIADNDMKHHPFVLSRPKMELFDIEFEDYDEICMRTDCEGIWIEH</sequence>
<proteinExistence type="predicted"/>
<organism evidence="3 4">
    <name type="scientific">Vitis vinifera</name>
    <name type="common">Grape</name>
    <dbReference type="NCBI Taxonomy" id="29760"/>
    <lineage>
        <taxon>Eukaryota</taxon>
        <taxon>Viridiplantae</taxon>
        <taxon>Streptophyta</taxon>
        <taxon>Embryophyta</taxon>
        <taxon>Tracheophyta</taxon>
        <taxon>Spermatophyta</taxon>
        <taxon>Magnoliopsida</taxon>
        <taxon>eudicotyledons</taxon>
        <taxon>Gunneridae</taxon>
        <taxon>Pentapetalae</taxon>
        <taxon>rosids</taxon>
        <taxon>Vitales</taxon>
        <taxon>Vitaceae</taxon>
        <taxon>Viteae</taxon>
        <taxon>Vitis</taxon>
    </lineage>
</organism>
<evidence type="ECO:0000313" key="3">
    <source>
        <dbReference type="EMBL" id="RVW78691.1"/>
    </source>
</evidence>
<dbReference type="Pfam" id="PF13960">
    <property type="entry name" value="DUF4218"/>
    <property type="match status" value="1"/>
</dbReference>
<dbReference type="InterPro" id="IPR025452">
    <property type="entry name" value="DUF4218"/>
</dbReference>
<gene>
    <name evidence="3" type="ORF">CK203_048444</name>
</gene>
<feature type="domain" description="DUF4216" evidence="1">
    <location>
        <begin position="467"/>
        <end position="535"/>
    </location>
</feature>
<name>A0A438H352_VITVI</name>
<evidence type="ECO:0000259" key="2">
    <source>
        <dbReference type="Pfam" id="PF13960"/>
    </source>
</evidence>
<evidence type="ECO:0008006" key="5">
    <source>
        <dbReference type="Google" id="ProtNLM"/>
    </source>
</evidence>
<feature type="domain" description="DUF4218" evidence="2">
    <location>
        <begin position="326"/>
        <end position="360"/>
    </location>
</feature>
<dbReference type="PANTHER" id="PTHR48258">
    <property type="entry name" value="DUF4218 DOMAIN-CONTAINING PROTEIN-RELATED"/>
    <property type="match status" value="1"/>
</dbReference>
<dbReference type="Pfam" id="PF13952">
    <property type="entry name" value="DUF4216"/>
    <property type="match status" value="1"/>
</dbReference>
<accession>A0A438H352</accession>
<reference evidence="3 4" key="1">
    <citation type="journal article" date="2018" name="PLoS Genet.">
        <title>Population sequencing reveals clonal diversity and ancestral inbreeding in the grapevine cultivar Chardonnay.</title>
        <authorList>
            <person name="Roach M.J."/>
            <person name="Johnson D.L."/>
            <person name="Bohlmann J."/>
            <person name="van Vuuren H.J."/>
            <person name="Jones S.J."/>
            <person name="Pretorius I.S."/>
            <person name="Schmidt S.A."/>
            <person name="Borneman A.R."/>
        </authorList>
    </citation>
    <scope>NUCLEOTIDE SEQUENCE [LARGE SCALE GENOMIC DNA]</scope>
    <source>
        <strain evidence="4">cv. Chardonnay</strain>
        <tissue evidence="3">Leaf</tissue>
    </source>
</reference>
<dbReference type="AlphaFoldDB" id="A0A438H352"/>
<dbReference type="Proteomes" id="UP000288805">
    <property type="component" value="Unassembled WGS sequence"/>
</dbReference>
<evidence type="ECO:0000259" key="1">
    <source>
        <dbReference type="Pfam" id="PF13952"/>
    </source>
</evidence>
<dbReference type="InterPro" id="IPR025312">
    <property type="entry name" value="DUF4216"/>
</dbReference>
<evidence type="ECO:0000313" key="4">
    <source>
        <dbReference type="Proteomes" id="UP000288805"/>
    </source>
</evidence>
<protein>
    <recommendedName>
        <fullName evidence="5">DUF4216 domain-containing protein</fullName>
    </recommendedName>
</protein>
<dbReference type="EMBL" id="QGNW01000292">
    <property type="protein sequence ID" value="RVW78691.1"/>
    <property type="molecule type" value="Genomic_DNA"/>
</dbReference>